<gene>
    <name evidence="1" type="ORF">Arno162_34</name>
</gene>
<keyword evidence="2" id="KW-1185">Reference proteome</keyword>
<evidence type="ECO:0000313" key="1">
    <source>
        <dbReference type="EMBL" id="AZV02074.1"/>
    </source>
</evidence>
<proteinExistence type="predicted"/>
<protein>
    <submittedName>
        <fullName evidence="1">Uncharacterized protein</fullName>
    </submittedName>
</protein>
<organism evidence="1 2">
    <name type="scientific">Pectobacterium phage Arno162</name>
    <dbReference type="NCBI Taxonomy" id="2500577"/>
    <lineage>
        <taxon>Viruses</taxon>
        <taxon>Duplodnaviria</taxon>
        <taxon>Heunggongvirae</taxon>
        <taxon>Uroviricota</taxon>
        <taxon>Caudoviricetes</taxon>
        <taxon>Andersonviridae</taxon>
        <taxon>Andersonviridae incertae sedis</taxon>
        <taxon>Arnovirus</taxon>
        <taxon>Arnovirus arno162</taxon>
    </lineage>
</organism>
<dbReference type="Proteomes" id="UP000430872">
    <property type="component" value="Segment"/>
</dbReference>
<reference evidence="1 2" key="1">
    <citation type="submission" date="2018-12" db="EMBL/GenBank/DDBJ databases">
        <authorList>
            <person name="Shneider M.M."/>
            <person name="Kabilov M.R."/>
            <person name="Miroshnikov K.A."/>
        </authorList>
    </citation>
    <scope>NUCLEOTIDE SEQUENCE [LARGE SCALE GENOMIC DNA]</scope>
</reference>
<name>A0A678ZJN4_9CAUD</name>
<evidence type="ECO:0000313" key="2">
    <source>
        <dbReference type="Proteomes" id="UP000430872"/>
    </source>
</evidence>
<accession>A0A678ZJN4</accession>
<sequence length="73" mass="8326">MLRFYVAKGLPLTDGESLITVLDDETNLWVRFITYIAIHKSSLEEFKASVLGDGIGSYETYSIDPELENYTEF</sequence>
<dbReference type="EMBL" id="MK290737">
    <property type="protein sequence ID" value="AZV02074.1"/>
    <property type="molecule type" value="Genomic_DNA"/>
</dbReference>